<accession>A0A484U340</accession>
<name>A0A484U340_9ZZZZ</name>
<dbReference type="AlphaFoldDB" id="A0A484U340"/>
<evidence type="ECO:0000313" key="1">
    <source>
        <dbReference type="EMBL" id="VFR81344.1"/>
    </source>
</evidence>
<gene>
    <name evidence="1" type="ORF">RAN3_2561</name>
</gene>
<dbReference type="InterPro" id="IPR010982">
    <property type="entry name" value="Lambda_DNA-bd_dom_sf"/>
</dbReference>
<evidence type="ECO:0008006" key="2">
    <source>
        <dbReference type="Google" id="ProtNLM"/>
    </source>
</evidence>
<organism evidence="1">
    <name type="scientific">plant metagenome</name>
    <dbReference type="NCBI Taxonomy" id="1297885"/>
    <lineage>
        <taxon>unclassified sequences</taxon>
        <taxon>metagenomes</taxon>
        <taxon>organismal metagenomes</taxon>
    </lineage>
</organism>
<dbReference type="GO" id="GO:0003677">
    <property type="term" value="F:DNA binding"/>
    <property type="evidence" value="ECO:0007669"/>
    <property type="project" value="InterPro"/>
</dbReference>
<dbReference type="SUPFAM" id="SSF47413">
    <property type="entry name" value="lambda repressor-like DNA-binding domains"/>
    <property type="match status" value="1"/>
</dbReference>
<proteinExistence type="predicted"/>
<dbReference type="InterPro" id="IPR001387">
    <property type="entry name" value="Cro/C1-type_HTH"/>
</dbReference>
<dbReference type="EMBL" id="CAADIO010000004">
    <property type="protein sequence ID" value="VFR81344.1"/>
    <property type="molecule type" value="Genomic_DNA"/>
</dbReference>
<dbReference type="CDD" id="cd00093">
    <property type="entry name" value="HTH_XRE"/>
    <property type="match status" value="1"/>
</dbReference>
<dbReference type="Gene3D" id="1.10.260.40">
    <property type="entry name" value="lambda repressor-like DNA-binding domains"/>
    <property type="match status" value="1"/>
</dbReference>
<protein>
    <recommendedName>
        <fullName evidence="2">HTH cro/C1-type domain-containing protein</fullName>
    </recommendedName>
</protein>
<reference evidence="1" key="1">
    <citation type="submission" date="2019-03" db="EMBL/GenBank/DDBJ databases">
        <authorList>
            <person name="Danneels B."/>
        </authorList>
    </citation>
    <scope>NUCLEOTIDE SEQUENCE</scope>
</reference>
<sequence>MTADELRAWADRQGLTFDTAAATLGVGRRTYARWASGEVDISRIVALACAAVEAGLPPLGKSK</sequence>